<evidence type="ECO:0000313" key="1">
    <source>
        <dbReference type="EMBL" id="APM39016.1"/>
    </source>
</evidence>
<evidence type="ECO:0008006" key="3">
    <source>
        <dbReference type="Google" id="ProtNLM"/>
    </source>
</evidence>
<dbReference type="Pfam" id="PF12669">
    <property type="entry name" value="FeoB_associated"/>
    <property type="match status" value="1"/>
</dbReference>
<dbReference type="EMBL" id="CP018335">
    <property type="protein sequence ID" value="APM39016.1"/>
    <property type="molecule type" value="Genomic_DNA"/>
</dbReference>
<proteinExistence type="predicted"/>
<sequence length="46" mass="4750">MSTVIVGVILFGIIAFAGYKTYKSHKGGSGCGCGCSGCDKSENHEH</sequence>
<evidence type="ECO:0000313" key="2">
    <source>
        <dbReference type="Proteomes" id="UP000184604"/>
    </source>
</evidence>
<dbReference type="Proteomes" id="UP000184604">
    <property type="component" value="Chromosome"/>
</dbReference>
<reference evidence="1 2" key="1">
    <citation type="submission" date="2016-12" db="EMBL/GenBank/DDBJ databases">
        <title>Complete genome sequence of Clostridium kluyveri JZZ isolated from the pit mud of a Chinese flavor liquor-making factory.</title>
        <authorList>
            <person name="Wang Y."/>
        </authorList>
    </citation>
    <scope>NUCLEOTIDE SEQUENCE [LARGE SCALE GENOMIC DNA]</scope>
    <source>
        <strain evidence="1 2">JZZ</strain>
    </source>
</reference>
<dbReference type="AlphaFoldDB" id="A0A1L5F7K9"/>
<gene>
    <name evidence="1" type="ORF">BS101_09795</name>
</gene>
<dbReference type="RefSeq" id="WP_073538656.1">
    <property type="nucleotide sequence ID" value="NZ_CP018335.1"/>
</dbReference>
<protein>
    <recommendedName>
        <fullName evidence="3">FeoB-associated Cys-rich membrane protein</fullName>
    </recommendedName>
</protein>
<name>A0A1L5F7K9_CLOKL</name>
<accession>A0A1L5F7K9</accession>
<organism evidence="1 2">
    <name type="scientific">Clostridium kluyveri</name>
    <dbReference type="NCBI Taxonomy" id="1534"/>
    <lineage>
        <taxon>Bacteria</taxon>
        <taxon>Bacillati</taxon>
        <taxon>Bacillota</taxon>
        <taxon>Clostridia</taxon>
        <taxon>Eubacteriales</taxon>
        <taxon>Clostridiaceae</taxon>
        <taxon>Clostridium</taxon>
    </lineage>
</organism>